<dbReference type="InterPro" id="IPR000385">
    <property type="entry name" value="MoaA_NifB_PqqE_Fe-S-bd_CS"/>
</dbReference>
<keyword evidence="7 12" id="KW-0411">Iron-sulfur</keyword>
<feature type="binding site" evidence="12">
    <location>
        <position position="81"/>
    </location>
    <ligand>
        <name>GTP</name>
        <dbReference type="ChEBI" id="CHEBI:37565"/>
    </ligand>
</feature>
<evidence type="ECO:0000256" key="2">
    <source>
        <dbReference type="ARBA" id="ARBA00022485"/>
    </source>
</evidence>
<evidence type="ECO:0000256" key="10">
    <source>
        <dbReference type="ARBA" id="ARBA00023239"/>
    </source>
</evidence>
<dbReference type="STRING" id="1891926.Fuma_03308"/>
<keyword evidence="3 12" id="KW-0949">S-adenosyl-L-methionine</keyword>
<feature type="binding site" evidence="12">
    <location>
        <position position="42"/>
    </location>
    <ligand>
        <name>[4Fe-4S] cluster</name>
        <dbReference type="ChEBI" id="CHEBI:49883"/>
        <label>1</label>
        <note>4Fe-4S-S-AdoMet</note>
    </ligand>
</feature>
<evidence type="ECO:0000256" key="7">
    <source>
        <dbReference type="ARBA" id="ARBA00023014"/>
    </source>
</evidence>
<keyword evidence="4 12" id="KW-0479">Metal-binding</keyword>
<keyword evidence="9 12" id="KW-0501">Molybdenum cofactor biosynthesis</keyword>
<keyword evidence="8 12" id="KW-0342">GTP-binding</keyword>
<dbReference type="PROSITE" id="PS51918">
    <property type="entry name" value="RADICAL_SAM"/>
    <property type="match status" value="1"/>
</dbReference>
<proteinExistence type="inferred from homology"/>
<comment type="catalytic activity">
    <reaction evidence="11 12">
        <text>GTP + AH2 + S-adenosyl-L-methionine = (8S)-3',8-cyclo-7,8-dihydroguanosine 5'-triphosphate + 5'-deoxyadenosine + L-methionine + A + H(+)</text>
        <dbReference type="Rhea" id="RHEA:49576"/>
        <dbReference type="ChEBI" id="CHEBI:13193"/>
        <dbReference type="ChEBI" id="CHEBI:15378"/>
        <dbReference type="ChEBI" id="CHEBI:17319"/>
        <dbReference type="ChEBI" id="CHEBI:17499"/>
        <dbReference type="ChEBI" id="CHEBI:37565"/>
        <dbReference type="ChEBI" id="CHEBI:57844"/>
        <dbReference type="ChEBI" id="CHEBI:59789"/>
        <dbReference type="ChEBI" id="CHEBI:131766"/>
        <dbReference type="EC" id="4.1.99.22"/>
    </reaction>
</comment>
<evidence type="ECO:0000313" key="14">
    <source>
        <dbReference type="EMBL" id="APZ93690.1"/>
    </source>
</evidence>
<feature type="binding site" evidence="12">
    <location>
        <position position="272"/>
    </location>
    <ligand>
        <name>[4Fe-4S] cluster</name>
        <dbReference type="ChEBI" id="CHEBI:49883"/>
        <label>2</label>
        <note>4Fe-4S-substrate</note>
    </ligand>
</feature>
<dbReference type="AlphaFoldDB" id="A0A1P8WI01"/>
<dbReference type="GO" id="GO:0046872">
    <property type="term" value="F:metal ion binding"/>
    <property type="evidence" value="ECO:0007669"/>
    <property type="project" value="UniProtKB-KW"/>
</dbReference>
<feature type="binding site" evidence="12">
    <location>
        <position position="112"/>
    </location>
    <ligand>
        <name>GTP</name>
        <dbReference type="ChEBI" id="CHEBI:37565"/>
    </ligand>
</feature>
<dbReference type="EC" id="4.1.99.22" evidence="1 12"/>
<dbReference type="HAMAP" id="MF_01225_B">
    <property type="entry name" value="MoaA_B"/>
    <property type="match status" value="1"/>
</dbReference>
<evidence type="ECO:0000256" key="5">
    <source>
        <dbReference type="ARBA" id="ARBA00022741"/>
    </source>
</evidence>
<gene>
    <name evidence="14" type="primary">moaA_1</name>
    <name evidence="12" type="synonym">moaA</name>
    <name evidence="14" type="ORF">Fuma_03308</name>
</gene>
<keyword evidence="10 12" id="KW-0456">Lyase</keyword>
<feature type="binding site" evidence="12">
    <location>
        <position position="173"/>
    </location>
    <ligand>
        <name>GTP</name>
        <dbReference type="ChEBI" id="CHEBI:37565"/>
    </ligand>
</feature>
<feature type="binding site" evidence="12">
    <location>
        <position position="45"/>
    </location>
    <ligand>
        <name>[4Fe-4S] cluster</name>
        <dbReference type="ChEBI" id="CHEBI:49883"/>
        <label>1</label>
        <note>4Fe-4S-S-AdoMet</note>
    </ligand>
</feature>
<keyword evidence="5 12" id="KW-0547">Nucleotide-binding</keyword>
<dbReference type="InterPro" id="IPR058240">
    <property type="entry name" value="rSAM_sf"/>
</dbReference>
<dbReference type="InterPro" id="IPR006638">
    <property type="entry name" value="Elp3/MiaA/NifB-like_rSAM"/>
</dbReference>
<evidence type="ECO:0000256" key="9">
    <source>
        <dbReference type="ARBA" id="ARBA00023150"/>
    </source>
</evidence>
<dbReference type="InterPro" id="IPR010505">
    <property type="entry name" value="MoaA_twitch"/>
</dbReference>
<dbReference type="SMART" id="SM00729">
    <property type="entry name" value="Elp3"/>
    <property type="match status" value="1"/>
</dbReference>
<dbReference type="GO" id="GO:1904047">
    <property type="term" value="F:S-adenosyl-L-methionine binding"/>
    <property type="evidence" value="ECO:0007669"/>
    <property type="project" value="UniProtKB-UniRule"/>
</dbReference>
<dbReference type="Gene3D" id="3.20.20.70">
    <property type="entry name" value="Aldolase class I"/>
    <property type="match status" value="1"/>
</dbReference>
<feature type="binding site" evidence="12">
    <location>
        <position position="31"/>
    </location>
    <ligand>
        <name>GTP</name>
        <dbReference type="ChEBI" id="CHEBI:37565"/>
    </ligand>
</feature>
<dbReference type="PANTHER" id="PTHR22960">
    <property type="entry name" value="MOLYBDOPTERIN COFACTOR SYNTHESIS PROTEIN A"/>
    <property type="match status" value="1"/>
</dbReference>
<dbReference type="Pfam" id="PF06463">
    <property type="entry name" value="Mob_synth_C"/>
    <property type="match status" value="1"/>
</dbReference>
<dbReference type="Proteomes" id="UP000187735">
    <property type="component" value="Chromosome"/>
</dbReference>
<sequence>MNTISSDHNHDGGGSPLQLLDSFGRVHNNLRISVTDRCNIRCFYCMPADNVEFMPKEELLSFEEIERVVRIGTTLGIDRVRLTGGEPLVRRDLPKLVEKLSAVPGIVDIGITTNGVLLSEQASALRDAGLQRLNISLDALDPEVFKKVTRRDSYDKVIEGIAAARAAGFSPIKLNAVSVKGMTEDQIIPFAELARETDTEVRFIEFMPLDADSQWQRDKVLFAADIVAILENRFGPLTPVPARNPNAPANDFQFADGRGRIGLIASVSQPFCSSCNRFRLTAEGKLRNCLFSHEETDVRGFLRGEGTDEQIAEAMLSCIASKREGHEINTARFIQPDRPMYSIGG</sequence>
<dbReference type="CDD" id="cd21117">
    <property type="entry name" value="Twitch_MoaA"/>
    <property type="match status" value="1"/>
</dbReference>
<evidence type="ECO:0000256" key="8">
    <source>
        <dbReference type="ARBA" id="ARBA00023134"/>
    </source>
</evidence>
<feature type="binding site" evidence="12">
    <location>
        <position position="275"/>
    </location>
    <ligand>
        <name>[4Fe-4S] cluster</name>
        <dbReference type="ChEBI" id="CHEBI:49883"/>
        <label>2</label>
        <note>4Fe-4S-substrate</note>
    </ligand>
</feature>
<dbReference type="NCBIfam" id="NF001199">
    <property type="entry name" value="PRK00164.2-1"/>
    <property type="match status" value="1"/>
</dbReference>
<feature type="binding site" evidence="12">
    <location>
        <begin position="277"/>
        <end position="279"/>
    </location>
    <ligand>
        <name>GTP</name>
        <dbReference type="ChEBI" id="CHEBI:37565"/>
    </ligand>
</feature>
<dbReference type="NCBIfam" id="TIGR02666">
    <property type="entry name" value="moaA"/>
    <property type="match status" value="1"/>
</dbReference>
<dbReference type="InterPro" id="IPR013785">
    <property type="entry name" value="Aldolase_TIM"/>
</dbReference>
<feature type="binding site" evidence="12">
    <location>
        <position position="207"/>
    </location>
    <ligand>
        <name>S-adenosyl-L-methionine</name>
        <dbReference type="ChEBI" id="CHEBI:59789"/>
    </ligand>
</feature>
<dbReference type="SFLD" id="SFLDG01383">
    <property type="entry name" value="cyclic_pyranopterin_phosphate"/>
    <property type="match status" value="1"/>
</dbReference>
<comment type="similarity">
    <text evidence="12">Belongs to the radical SAM superfamily. MoaA family.</text>
</comment>
<feature type="binding site" evidence="12">
    <location>
        <position position="38"/>
    </location>
    <ligand>
        <name>[4Fe-4S] cluster</name>
        <dbReference type="ChEBI" id="CHEBI:49883"/>
        <label>1</label>
        <note>4Fe-4S-S-AdoMet</note>
    </ligand>
</feature>
<dbReference type="Pfam" id="PF04055">
    <property type="entry name" value="Radical_SAM"/>
    <property type="match status" value="1"/>
</dbReference>
<keyword evidence="2 12" id="KW-0004">4Fe-4S</keyword>
<dbReference type="InterPro" id="IPR040064">
    <property type="entry name" value="MoaA-like"/>
</dbReference>
<feature type="binding site" evidence="12">
    <location>
        <position position="136"/>
    </location>
    <ligand>
        <name>S-adenosyl-L-methionine</name>
        <dbReference type="ChEBI" id="CHEBI:59789"/>
    </ligand>
</feature>
<dbReference type="GO" id="GO:0061798">
    <property type="term" value="F:GTP 3',8'-cyclase activity"/>
    <property type="evidence" value="ECO:0007669"/>
    <property type="project" value="UniProtKB-UniRule"/>
</dbReference>
<dbReference type="KEGG" id="fmr:Fuma_03308"/>
<dbReference type="CDD" id="cd01335">
    <property type="entry name" value="Radical_SAM"/>
    <property type="match status" value="1"/>
</dbReference>
<evidence type="ECO:0000259" key="13">
    <source>
        <dbReference type="PROSITE" id="PS51918"/>
    </source>
</evidence>
<dbReference type="InterPro" id="IPR007197">
    <property type="entry name" value="rSAM"/>
</dbReference>
<dbReference type="SFLD" id="SFLDG01067">
    <property type="entry name" value="SPASM/twitch_domain_containing"/>
    <property type="match status" value="1"/>
</dbReference>
<keyword evidence="6 12" id="KW-0408">Iron</keyword>
<reference evidence="14 15" key="1">
    <citation type="journal article" date="2016" name="Front. Microbiol.">
        <title>Fuerstia marisgermanicae gen. nov., sp. nov., an Unusual Member of the Phylum Planctomycetes from the German Wadden Sea.</title>
        <authorList>
            <person name="Kohn T."/>
            <person name="Heuer A."/>
            <person name="Jogler M."/>
            <person name="Vollmers J."/>
            <person name="Boedeker C."/>
            <person name="Bunk B."/>
            <person name="Rast P."/>
            <person name="Borchert D."/>
            <person name="Glockner I."/>
            <person name="Freese H.M."/>
            <person name="Klenk H.P."/>
            <person name="Overmann J."/>
            <person name="Kaster A.K."/>
            <person name="Rohde M."/>
            <person name="Wiegand S."/>
            <person name="Jogler C."/>
        </authorList>
    </citation>
    <scope>NUCLEOTIDE SEQUENCE [LARGE SCALE GENOMIC DNA]</scope>
    <source>
        <strain evidence="14 15">NH11</strain>
    </source>
</reference>
<dbReference type="SUPFAM" id="SSF102114">
    <property type="entry name" value="Radical SAM enzymes"/>
    <property type="match status" value="1"/>
</dbReference>
<evidence type="ECO:0000256" key="12">
    <source>
        <dbReference type="HAMAP-Rule" id="MF_01225"/>
    </source>
</evidence>
<evidence type="ECO:0000256" key="3">
    <source>
        <dbReference type="ARBA" id="ARBA00022691"/>
    </source>
</evidence>
<feature type="binding site" evidence="12">
    <location>
        <position position="289"/>
    </location>
    <ligand>
        <name>[4Fe-4S] cluster</name>
        <dbReference type="ChEBI" id="CHEBI:49883"/>
        <label>2</label>
        <note>4Fe-4S-substrate</note>
    </ligand>
</feature>
<keyword evidence="15" id="KW-1185">Reference proteome</keyword>
<evidence type="ECO:0000313" key="15">
    <source>
        <dbReference type="Proteomes" id="UP000187735"/>
    </source>
</evidence>
<organism evidence="14 15">
    <name type="scientific">Fuerstiella marisgermanici</name>
    <dbReference type="NCBI Taxonomy" id="1891926"/>
    <lineage>
        <taxon>Bacteria</taxon>
        <taxon>Pseudomonadati</taxon>
        <taxon>Planctomycetota</taxon>
        <taxon>Planctomycetia</taxon>
        <taxon>Planctomycetales</taxon>
        <taxon>Planctomycetaceae</taxon>
        <taxon>Fuerstiella</taxon>
    </lineage>
</organism>
<dbReference type="SFLD" id="SFLDG01386">
    <property type="entry name" value="main_SPASM_domain-containing"/>
    <property type="match status" value="1"/>
</dbReference>
<dbReference type="GO" id="GO:0005525">
    <property type="term" value="F:GTP binding"/>
    <property type="evidence" value="ECO:0007669"/>
    <property type="project" value="UniProtKB-UniRule"/>
</dbReference>
<evidence type="ECO:0000256" key="6">
    <source>
        <dbReference type="ARBA" id="ARBA00023004"/>
    </source>
</evidence>
<comment type="cofactor">
    <cofactor evidence="12">
        <name>[4Fe-4S] cluster</name>
        <dbReference type="ChEBI" id="CHEBI:49883"/>
    </cofactor>
    <text evidence="12">Binds 2 [4Fe-4S] clusters. Binds 1 [4Fe-4S] cluster coordinated with 3 cysteines and an exchangeable S-adenosyl-L-methionine and 1 [4Fe-4S] cluster coordinated with 3 cysteines and the GTP-derived substrate.</text>
</comment>
<dbReference type="GO" id="GO:0061799">
    <property type="term" value="F:cyclic pyranopterin monophosphate synthase activity"/>
    <property type="evidence" value="ECO:0007669"/>
    <property type="project" value="TreeGrafter"/>
</dbReference>
<feature type="domain" description="Radical SAM core" evidence="13">
    <location>
        <begin position="22"/>
        <end position="237"/>
    </location>
</feature>
<dbReference type="EMBL" id="CP017641">
    <property type="protein sequence ID" value="APZ93690.1"/>
    <property type="molecule type" value="Genomic_DNA"/>
</dbReference>
<comment type="pathway">
    <text evidence="12">Cofactor biosynthesis; molybdopterin biosynthesis.</text>
</comment>
<accession>A0A1P8WI01</accession>
<dbReference type="InterPro" id="IPR013483">
    <property type="entry name" value="MoaA"/>
</dbReference>
<comment type="subunit">
    <text evidence="12">Monomer and homodimer.</text>
</comment>
<name>A0A1P8WI01_9PLAN</name>
<dbReference type="InterPro" id="IPR050105">
    <property type="entry name" value="MoCo_biosynth_MoaA/MoaC"/>
</dbReference>
<dbReference type="GO" id="GO:0006777">
    <property type="term" value="P:Mo-molybdopterin cofactor biosynthetic process"/>
    <property type="evidence" value="ECO:0007669"/>
    <property type="project" value="UniProtKB-UniRule"/>
</dbReference>
<feature type="binding site" evidence="12">
    <location>
        <position position="85"/>
    </location>
    <ligand>
        <name>S-adenosyl-L-methionine</name>
        <dbReference type="ChEBI" id="CHEBI:59789"/>
    </ligand>
</feature>
<dbReference type="GO" id="GO:0051539">
    <property type="term" value="F:4 iron, 4 sulfur cluster binding"/>
    <property type="evidence" value="ECO:0007669"/>
    <property type="project" value="UniProtKB-UniRule"/>
</dbReference>
<dbReference type="SFLD" id="SFLDS00029">
    <property type="entry name" value="Radical_SAM"/>
    <property type="match status" value="1"/>
</dbReference>
<dbReference type="UniPathway" id="UPA00344"/>
<dbReference type="PANTHER" id="PTHR22960:SF0">
    <property type="entry name" value="MOLYBDENUM COFACTOR BIOSYNTHESIS PROTEIN 1"/>
    <property type="match status" value="1"/>
</dbReference>
<dbReference type="PROSITE" id="PS01305">
    <property type="entry name" value="MOAA_NIFB_PQQE"/>
    <property type="match status" value="1"/>
</dbReference>
<protein>
    <recommendedName>
        <fullName evidence="1 12">GTP 3',8-cyclase</fullName>
        <ecNumber evidence="1 12">4.1.99.22</ecNumber>
    </recommendedName>
    <alternativeName>
        <fullName evidence="12">Molybdenum cofactor biosynthesis protein A</fullName>
    </alternativeName>
</protein>
<comment type="function">
    <text evidence="12">Catalyzes the cyclization of GTP to (8S)-3',8-cyclo-7,8-dihydroguanosine 5'-triphosphate.</text>
</comment>
<evidence type="ECO:0000256" key="1">
    <source>
        <dbReference type="ARBA" id="ARBA00012167"/>
    </source>
</evidence>
<feature type="binding site" evidence="12">
    <location>
        <position position="44"/>
    </location>
    <ligand>
        <name>S-adenosyl-L-methionine</name>
        <dbReference type="ChEBI" id="CHEBI:59789"/>
    </ligand>
</feature>
<evidence type="ECO:0000256" key="11">
    <source>
        <dbReference type="ARBA" id="ARBA00048697"/>
    </source>
</evidence>
<evidence type="ECO:0000256" key="4">
    <source>
        <dbReference type="ARBA" id="ARBA00022723"/>
    </source>
</evidence>